<dbReference type="InterPro" id="IPR050791">
    <property type="entry name" value="Aldo-Keto_reductase"/>
</dbReference>
<evidence type="ECO:0000313" key="4">
    <source>
        <dbReference type="Proteomes" id="UP001499978"/>
    </source>
</evidence>
<dbReference type="InterPro" id="IPR020471">
    <property type="entry name" value="AKR"/>
</dbReference>
<dbReference type="InterPro" id="IPR023210">
    <property type="entry name" value="NADP_OxRdtase_dom"/>
</dbReference>
<feature type="domain" description="NADP-dependent oxidoreductase" evidence="2">
    <location>
        <begin position="9"/>
        <end position="254"/>
    </location>
</feature>
<dbReference type="InterPro" id="IPR036812">
    <property type="entry name" value="NAD(P)_OxRdtase_dom_sf"/>
</dbReference>
<dbReference type="Proteomes" id="UP001499978">
    <property type="component" value="Unassembled WGS sequence"/>
</dbReference>
<dbReference type="RefSeq" id="WP_344173979.1">
    <property type="nucleotide sequence ID" value="NZ_BAAARY010000020.1"/>
</dbReference>
<dbReference type="PANTHER" id="PTHR43625">
    <property type="entry name" value="AFLATOXIN B1 ALDEHYDE REDUCTASE"/>
    <property type="match status" value="1"/>
</dbReference>
<accession>A0ABN3NR38</accession>
<proteinExistence type="predicted"/>
<dbReference type="Gene3D" id="3.20.20.100">
    <property type="entry name" value="NADP-dependent oxidoreductase domain"/>
    <property type="match status" value="1"/>
</dbReference>
<dbReference type="PANTHER" id="PTHR43625:SF40">
    <property type="entry name" value="ALDO-KETO REDUCTASE YAKC [NADP(+)]"/>
    <property type="match status" value="1"/>
</dbReference>
<keyword evidence="1" id="KW-0560">Oxidoreductase</keyword>
<evidence type="ECO:0000256" key="1">
    <source>
        <dbReference type="ARBA" id="ARBA00023002"/>
    </source>
</evidence>
<dbReference type="EMBL" id="BAAARY010000020">
    <property type="protein sequence ID" value="GAA2530384.1"/>
    <property type="molecule type" value="Genomic_DNA"/>
</dbReference>
<evidence type="ECO:0000259" key="2">
    <source>
        <dbReference type="Pfam" id="PF00248"/>
    </source>
</evidence>
<name>A0ABN3NR38_9ACTN</name>
<dbReference type="CDD" id="cd19088">
    <property type="entry name" value="AKR_AKR13B1"/>
    <property type="match status" value="1"/>
</dbReference>
<dbReference type="Pfam" id="PF00248">
    <property type="entry name" value="Aldo_ket_red"/>
    <property type="match status" value="1"/>
</dbReference>
<comment type="caution">
    <text evidence="3">The sequence shown here is derived from an EMBL/GenBank/DDBJ whole genome shotgun (WGS) entry which is preliminary data.</text>
</comment>
<dbReference type="SUPFAM" id="SSF51430">
    <property type="entry name" value="NAD(P)-linked oxidoreductase"/>
    <property type="match status" value="1"/>
</dbReference>
<sequence length="273" mass="29736">MTSTARILTGGMPWQPPPARRLAERTLRAAVAGGVQLIDTADSYALGANEEFIADILAPYPPELLIATKVGQCRPGPGQWVPLGRPEYLRQQAQLSLRRLRVDTLDLLQLHRLDPAVPLEDQVGTLAELRDQGLAREVGLSQVTVEELERACAITPIAAVQNKYSISHRDDAVLDWCAQRGITFLPWRPLEISDTDAPVLAEVAAQYNCSTTRVALAWLLHRSPALAPIPGTSRPEHLADNLGASVLHLDPVHLTLLDDQHPPNKQCAQPAAA</sequence>
<dbReference type="PRINTS" id="PR00069">
    <property type="entry name" value="ALDKETRDTASE"/>
</dbReference>
<evidence type="ECO:0000313" key="3">
    <source>
        <dbReference type="EMBL" id="GAA2530384.1"/>
    </source>
</evidence>
<reference evidence="3 4" key="1">
    <citation type="journal article" date="2019" name="Int. J. Syst. Evol. Microbiol.">
        <title>The Global Catalogue of Microorganisms (GCM) 10K type strain sequencing project: providing services to taxonomists for standard genome sequencing and annotation.</title>
        <authorList>
            <consortium name="The Broad Institute Genomics Platform"/>
            <consortium name="The Broad Institute Genome Sequencing Center for Infectious Disease"/>
            <person name="Wu L."/>
            <person name="Ma J."/>
        </authorList>
    </citation>
    <scope>NUCLEOTIDE SEQUENCE [LARGE SCALE GENOMIC DNA]</scope>
    <source>
        <strain evidence="3 4">JCM 3367</strain>
    </source>
</reference>
<organism evidence="3 4">
    <name type="scientific">Pilimelia columellifera subsp. columellifera</name>
    <dbReference type="NCBI Taxonomy" id="706583"/>
    <lineage>
        <taxon>Bacteria</taxon>
        <taxon>Bacillati</taxon>
        <taxon>Actinomycetota</taxon>
        <taxon>Actinomycetes</taxon>
        <taxon>Micromonosporales</taxon>
        <taxon>Micromonosporaceae</taxon>
        <taxon>Pilimelia</taxon>
    </lineage>
</organism>
<protein>
    <submittedName>
        <fullName evidence="3">Aldo/keto reductase</fullName>
    </submittedName>
</protein>
<gene>
    <name evidence="3" type="ORF">GCM10010201_32300</name>
</gene>
<keyword evidence="4" id="KW-1185">Reference proteome</keyword>